<dbReference type="RefSeq" id="WP_369045049.1">
    <property type="nucleotide sequence ID" value="NZ_CP163302.1"/>
</dbReference>
<name>A0AB39L1T0_9MICC</name>
<proteinExistence type="predicted"/>
<dbReference type="AlphaFoldDB" id="A0AB39L1T0"/>
<dbReference type="KEGG" id="spue:AB5L97_13520"/>
<dbReference type="InterPro" id="IPR036514">
    <property type="entry name" value="SGNH_hydro_sf"/>
</dbReference>
<reference evidence="4" key="1">
    <citation type="submission" date="2024-07" db="EMBL/GenBank/DDBJ databases">
        <authorList>
            <person name="fu j."/>
        </authorList>
    </citation>
    <scope>NUCLEOTIDE SEQUENCE</scope>
    <source>
        <strain evidence="4">P10A9</strain>
    </source>
</reference>
<evidence type="ECO:0000313" key="4">
    <source>
        <dbReference type="EMBL" id="XDP44289.1"/>
    </source>
</evidence>
<organism evidence="4">
    <name type="scientific">Sinomonas puerhi</name>
    <dbReference type="NCBI Taxonomy" id="3238584"/>
    <lineage>
        <taxon>Bacteria</taxon>
        <taxon>Bacillati</taxon>
        <taxon>Actinomycetota</taxon>
        <taxon>Actinomycetes</taxon>
        <taxon>Micrococcales</taxon>
        <taxon>Micrococcaceae</taxon>
        <taxon>Sinomonas</taxon>
    </lineage>
</organism>
<dbReference type="EMBL" id="CP163302">
    <property type="protein sequence ID" value="XDP44289.1"/>
    <property type="molecule type" value="Genomic_DNA"/>
</dbReference>
<protein>
    <submittedName>
        <fullName evidence="4">SGNH/GDSL hydrolase family protein</fullName>
    </submittedName>
</protein>
<dbReference type="GO" id="GO:0004622">
    <property type="term" value="F:phosphatidylcholine lysophospholipase activity"/>
    <property type="evidence" value="ECO:0007669"/>
    <property type="project" value="TreeGrafter"/>
</dbReference>
<accession>A0AB39L1T0</accession>
<evidence type="ECO:0000259" key="3">
    <source>
        <dbReference type="Pfam" id="PF13472"/>
    </source>
</evidence>
<dbReference type="InterPro" id="IPR013830">
    <property type="entry name" value="SGNH_hydro"/>
</dbReference>
<dbReference type="SUPFAM" id="SSF52266">
    <property type="entry name" value="SGNH hydrolase"/>
    <property type="match status" value="1"/>
</dbReference>
<keyword evidence="4" id="KW-0378">Hydrolase</keyword>
<feature type="chain" id="PRO_5044192611" evidence="2">
    <location>
        <begin position="25"/>
        <end position="227"/>
    </location>
</feature>
<sequence>MKPLLALAVLAVLASCSASGTHDAAPSPSATASPSQSASLHSSGHPSGLTRVSVLGDSHSSWPGSWFERSVADGSVPGAALGVFSSHPGRTSIALQAWVAEATAQGGVVLVQAGTNDLLLDGAPPARAAQGVEQLVGAVSAHGAESVLVSVPPSATLGTATNQLNALLKAWAAAHGVPWLDVTSAVTAADGTWRPGLSDDGIHANASGGALMAEAARGQLPRLLAAM</sequence>
<gene>
    <name evidence="4" type="ORF">AB5L97_13520</name>
</gene>
<feature type="compositionally biased region" description="Low complexity" evidence="1">
    <location>
        <begin position="22"/>
        <end position="49"/>
    </location>
</feature>
<evidence type="ECO:0000256" key="2">
    <source>
        <dbReference type="SAM" id="SignalP"/>
    </source>
</evidence>
<evidence type="ECO:0000256" key="1">
    <source>
        <dbReference type="SAM" id="MobiDB-lite"/>
    </source>
</evidence>
<keyword evidence="2" id="KW-0732">Signal</keyword>
<dbReference type="PANTHER" id="PTHR30383">
    <property type="entry name" value="THIOESTERASE 1/PROTEASE 1/LYSOPHOSPHOLIPASE L1"/>
    <property type="match status" value="1"/>
</dbReference>
<feature type="region of interest" description="Disordered" evidence="1">
    <location>
        <begin position="22"/>
        <end position="54"/>
    </location>
</feature>
<dbReference type="Pfam" id="PF13472">
    <property type="entry name" value="Lipase_GDSL_2"/>
    <property type="match status" value="1"/>
</dbReference>
<dbReference type="InterPro" id="IPR051532">
    <property type="entry name" value="Ester_Hydrolysis_Enzymes"/>
</dbReference>
<dbReference type="PROSITE" id="PS51257">
    <property type="entry name" value="PROKAR_LIPOPROTEIN"/>
    <property type="match status" value="1"/>
</dbReference>
<dbReference type="PANTHER" id="PTHR30383:SF5">
    <property type="entry name" value="SGNH HYDROLASE-TYPE ESTERASE DOMAIN-CONTAINING PROTEIN"/>
    <property type="match status" value="1"/>
</dbReference>
<feature type="signal peptide" evidence="2">
    <location>
        <begin position="1"/>
        <end position="24"/>
    </location>
</feature>
<feature type="domain" description="SGNH hydrolase-type esterase" evidence="3">
    <location>
        <begin position="64"/>
        <end position="208"/>
    </location>
</feature>
<dbReference type="Gene3D" id="3.40.50.1110">
    <property type="entry name" value="SGNH hydrolase"/>
    <property type="match status" value="1"/>
</dbReference>